<dbReference type="GO" id="GO:0006623">
    <property type="term" value="P:protein targeting to vacuole"/>
    <property type="evidence" value="ECO:0007669"/>
    <property type="project" value="TreeGrafter"/>
</dbReference>
<feature type="region of interest" description="Disordered" evidence="4">
    <location>
        <begin position="315"/>
        <end position="334"/>
    </location>
</feature>
<dbReference type="InterPro" id="IPR009543">
    <property type="entry name" value="VPS13_VAB"/>
</dbReference>
<evidence type="ECO:0000256" key="1">
    <source>
        <dbReference type="ARBA" id="ARBA00006545"/>
    </source>
</evidence>
<feature type="compositionally biased region" description="Polar residues" evidence="4">
    <location>
        <begin position="1701"/>
        <end position="1725"/>
    </location>
</feature>
<organism evidence="6 7">
    <name type="scientific">Triparma retinervis</name>
    <dbReference type="NCBI Taxonomy" id="2557542"/>
    <lineage>
        <taxon>Eukaryota</taxon>
        <taxon>Sar</taxon>
        <taxon>Stramenopiles</taxon>
        <taxon>Ochrophyta</taxon>
        <taxon>Bolidophyceae</taxon>
        <taxon>Parmales</taxon>
        <taxon>Triparmaceae</taxon>
        <taxon>Triparma</taxon>
    </lineage>
</organism>
<dbReference type="InterPro" id="IPR026847">
    <property type="entry name" value="VPS13"/>
</dbReference>
<feature type="domain" description="EF-hand" evidence="5">
    <location>
        <begin position="1255"/>
        <end position="1290"/>
    </location>
</feature>
<evidence type="ECO:0000256" key="2">
    <source>
        <dbReference type="ARBA" id="ARBA00022837"/>
    </source>
</evidence>
<dbReference type="Pfam" id="PF13499">
    <property type="entry name" value="EF-hand_7"/>
    <property type="match status" value="1"/>
</dbReference>
<dbReference type="PROSITE" id="PS00018">
    <property type="entry name" value="EF_HAND_1"/>
    <property type="match status" value="4"/>
</dbReference>
<feature type="domain" description="EF-hand" evidence="5">
    <location>
        <begin position="855"/>
        <end position="890"/>
    </location>
</feature>
<dbReference type="Proteomes" id="UP001165082">
    <property type="component" value="Unassembled WGS sequence"/>
</dbReference>
<feature type="region of interest" description="Disordered" evidence="4">
    <location>
        <begin position="1110"/>
        <end position="1140"/>
    </location>
</feature>
<feature type="region of interest" description="Disordered" evidence="4">
    <location>
        <begin position="2173"/>
        <end position="2195"/>
    </location>
</feature>
<accession>A0A9W7KUI4</accession>
<feature type="region of interest" description="Disordered" evidence="4">
    <location>
        <begin position="1649"/>
        <end position="1725"/>
    </location>
</feature>
<evidence type="ECO:0000313" key="7">
    <source>
        <dbReference type="Proteomes" id="UP001165082"/>
    </source>
</evidence>
<feature type="compositionally biased region" description="Low complexity" evidence="4">
    <location>
        <begin position="1649"/>
        <end position="1659"/>
    </location>
</feature>
<dbReference type="GO" id="GO:0005509">
    <property type="term" value="F:calcium ion binding"/>
    <property type="evidence" value="ECO:0007669"/>
    <property type="project" value="InterPro"/>
</dbReference>
<dbReference type="SUPFAM" id="SSF47473">
    <property type="entry name" value="EF-hand"/>
    <property type="match status" value="1"/>
</dbReference>
<reference evidence="6" key="1">
    <citation type="submission" date="2022-07" db="EMBL/GenBank/DDBJ databases">
        <title>Genome analysis of Parmales, a sister group of diatoms, reveals the evolutionary specialization of diatoms from phago-mixotrophs to photoautotrophs.</title>
        <authorList>
            <person name="Ban H."/>
            <person name="Sato S."/>
            <person name="Yoshikawa S."/>
            <person name="Kazumasa Y."/>
            <person name="Nakamura Y."/>
            <person name="Ichinomiya M."/>
            <person name="Saitoh K."/>
            <person name="Sato N."/>
            <person name="Blanc-Mathieu R."/>
            <person name="Endo H."/>
            <person name="Kuwata A."/>
            <person name="Ogata H."/>
        </authorList>
    </citation>
    <scope>NUCLEOTIDE SEQUENCE</scope>
</reference>
<dbReference type="InterPro" id="IPR018247">
    <property type="entry name" value="EF_Hand_1_Ca_BS"/>
</dbReference>
<proteinExistence type="inferred from homology"/>
<feature type="compositionally biased region" description="Polar residues" evidence="4">
    <location>
        <begin position="1674"/>
        <end position="1685"/>
    </location>
</feature>
<feature type="compositionally biased region" description="Basic and acidic residues" evidence="4">
    <location>
        <begin position="494"/>
        <end position="503"/>
    </location>
</feature>
<feature type="compositionally biased region" description="Basic and acidic residues" evidence="4">
    <location>
        <begin position="2222"/>
        <end position="2232"/>
    </location>
</feature>
<feature type="compositionally biased region" description="Acidic residues" evidence="4">
    <location>
        <begin position="2600"/>
        <end position="2610"/>
    </location>
</feature>
<protein>
    <recommendedName>
        <fullName evidence="5">EF-hand domain-containing protein</fullName>
    </recommendedName>
</protein>
<dbReference type="SMART" id="SM00054">
    <property type="entry name" value="EFh"/>
    <property type="match status" value="4"/>
</dbReference>
<dbReference type="InterPro" id="IPR011992">
    <property type="entry name" value="EF-hand-dom_pair"/>
</dbReference>
<feature type="domain" description="EF-hand" evidence="5">
    <location>
        <begin position="1299"/>
        <end position="1334"/>
    </location>
</feature>
<keyword evidence="2" id="KW-0106">Calcium</keyword>
<gene>
    <name evidence="6" type="ORF">TrRE_jg13108</name>
</gene>
<dbReference type="PANTHER" id="PTHR16166:SF93">
    <property type="entry name" value="INTERMEMBRANE LIPID TRANSFER PROTEIN VPS13"/>
    <property type="match status" value="1"/>
</dbReference>
<evidence type="ECO:0000313" key="6">
    <source>
        <dbReference type="EMBL" id="GMI11780.1"/>
    </source>
</evidence>
<feature type="region of interest" description="Disordered" evidence="4">
    <location>
        <begin position="2207"/>
        <end position="2242"/>
    </location>
</feature>
<dbReference type="GO" id="GO:0045053">
    <property type="term" value="P:protein retention in Golgi apparatus"/>
    <property type="evidence" value="ECO:0007669"/>
    <property type="project" value="TreeGrafter"/>
</dbReference>
<dbReference type="PROSITE" id="PS50222">
    <property type="entry name" value="EF_HAND_2"/>
    <property type="match status" value="4"/>
</dbReference>
<feature type="region of interest" description="Disordered" evidence="4">
    <location>
        <begin position="135"/>
        <end position="168"/>
    </location>
</feature>
<dbReference type="Pfam" id="PF25036">
    <property type="entry name" value="VPS13_VAB"/>
    <property type="match status" value="1"/>
</dbReference>
<keyword evidence="3" id="KW-0175">Coiled coil</keyword>
<name>A0A9W7KUI4_9STRA</name>
<dbReference type="InterPro" id="IPR002048">
    <property type="entry name" value="EF_hand_dom"/>
</dbReference>
<sequence length="3230" mass="357895">ASLGKIEADNLCSLATSYVRRARSDPRAKPALDALLACARVSLSDFSLTMFGCSPGTDAWSKGRREGLRLHEDILPRGIEGQGAGGGEALPEEGRGYVEVKLGKLHVTAEAGDEPKVKVEVRELGINVGIIKEEAAEDASETKKRRGSPSPPTPTTPTTPKSTSNIIRHPQNSNLYTVHPVLYPLSATISTSSLSTIISKGLFYTPSFSSTTFRYAMDFSALHVSLLIGPLYTLLYLLDDWAGDSSYNGYASRIARGIRDPGVLRGVADGDETVEIKGTGEGGTTTIRKYGVLNKEEETMYRKYFREAFKKEGRKRGKEGRDERKKNKPKRYNRDGEGVIDMMRELFGATAPKNVFNMQWKGVRIAIPDVRDSKDTKRGTDVIINDLALSIKFVNYVTSTEGILDNRTEVDVVLADVVVVALPTQLAVTMKGISAVLACPTLAGNPSGEEGGAGADGEATEGYFDDDESDATSDDWSSEDGGQASGGLEGFGLDDDRGTKNLRVDTGNGGGDTAQMLHSPNTPLQDLHASELDIIEEDDEENNAIQPSRTSPLPPNLSLCLLLDEGVLESGLLDINVTRLDVRAESDGRGGGEQAKVMLESGKVKGCSLDGSTLIGSSLRIIHLPFKSAAEVGPLNVLYSGCGRRDQTNNFTSTGPIIGGIPNPASSPQLSPSGFGRQLERGGFSRQLSQSGFSQESLDERGTSIMSPGFDLDELLQHDDLDGERIMGTVFVSIEVGIGSLRLNFTPSLNAVFNGCIASLTKVFSLSEEETRRMEEEERKREEEEVMKKHTSFLKSRREALRHIWNQIDTDGSDSLDQKEVKKVVLCLLEKQKTVTASDDFLVMQGRASQITTKELNRELANFMNIVDANHDNNVSFKELEDAMFTMKGSGEQGPGGETSNISNITQGIVYFANLKEYCSSVIVYEITGVNVKDDFPPPVKWENPEGIETFFKIYTTECGCTRSSLKRQDPKVVQRKLVRVLENYNFAKFCWESLVEAGLKPPRNPRNLEIGNTMKTRWLLERDDNTSYKQGAIDILASHVQLVTLEKVRKNTALFRFDTTLALNLEKVVVSAGNALIFSKSLLNVGICDTKMLCKLKFVPDSENGWLHVTDPSSNEDVTNEDKKKVEGDAEDNSSGQLGEVTTNYGLDVHLETRIYVECLNTAHGVMGMIIEPWSMFLNFGYTVMEDESVGEVGGDDDDEEEKTNGSGKRTSLELKCPDFLKVDFTPETLRTLSLLQKMVQISPEVFEQLNIERSMENLREFWISVDENNDGLLEIEEVTEIVKQFFTTSWQFMPEDQLDEIVEAFMTKVDIDGDGCISFWELEQAVKSRTMNAKIIFESFSLIRFRNTTGHDFYFGSVAHNSTNKVMSETSFDGAVSEALDSFDICRVGRTRPLKLGKDITHRATHRYFMNNDTISLKFQHFKNLNNISVPAFQKLIFPLTYVQPTQWSPASRFAPTLTIDPTTDPLETVTLTVRSSFLIEAHTSITVEIFKVKGSYKKGATVEEQMSYCLHKAEFVLRLDLNEGENAGIPLHVILSNSLHFLRIKDQGQYKWRDPVIIDREFLWNPSAKMNVSNAHLSIGINVARRRLIQERETKDNLVQRSLRSHSTDNKGWDTTIHVLPSLRLSNSLPFNVQFHCFQKGAKGSFFHSTSPTSSSRKASIGNLENRRKSSISSEMSALSKQFSRRARTKSFKAGGTSMLSSSKQPNTLNLTPTSNSAPFNSKGTIRIGGEVKLTGIDLNESLWISISREDGSTRESKPIELQLKAMLGGSPLPTVKGVLEDEINFKVSGIHMRNTCKMLNIFSPYWVVNKTGMSLSYKVSGRERSMNDTTLGSAPVLVDSNSGGQTLGNNWGGHWIQAIPNQGVYTDKLKEWWNEKENGRITVRKDLLNCGSLVGKHGGKGISLNPDWCEKIGLDNVGQEGQVNCGNIYFGVSVETMTGVFHESNLMTFYPRFVVRNNYKTDITIVPLEGRLHTSTTKIIDSEWKSGNFKDLAIDVKMGEASALYSFNPLGCSGNTIRFIALRTNSSLSSETSDGKYTGDDFEVRARTHIVPVETLGTMHFSERAGLRVADVIRTKNTKSGATTVMSVDLASEDGKAKGGQPPYRLENRSSDTTVIVMQDDDDAEPVVLPPMTWSSYAHDNPHGTLRIKAVGLNKEGYGYTKDKISGLMNSIKPPKRSLRRHTGKQLGKRAYKARRMILGKTRKEKNLDIVEEEESREDASRQADDSSHQFSESDESSLYSSYSLAQTGDDEKFKKIKDRRGYLKALWSSKSRSYNIDKVGKRKDLPSVSTLGKRGDDLMVEVRILKGTKVISFNDSGYRITKQQQDHLRSGGDWMGVSTHVKVEGLIINLVDQQPNEILSICLRDLEIEKSQGNIDIMCRLRHLQIDNMTDGARFPIILQPATDSVDVREQEVAEKTREKEASGVIIAKDGEMFWEQLDRKPTPLFEMSLSYLPFQHMTWVPELVVFLNPLKLKIDLAYVLFVVDVVQDALSLDGDSTGLAPEEVEEAYKATNKNMDKLVGIESAGQLAYFEKLEINQTFLQLELFLRQEMSAERREREELEMAELEKQAQHDLDDEILKKAKNKKGEWAKPDEFSDQESADGEERDSSSTAYSENVEVSNLNAIGRGTNSTWGASVLTWVTNVASSFAQVSPTFTFKELMVNGHFGRMDELTESISRHYVNNLLYQSYKLFSFHLLGDPFSLLNSITTGAMQFITITKDELLAKGKHGVGGGVKKLVQGVVGGTTKSTAMVFGSAADIISQVAGNGAVMDMAGASNGRGPKHIGEGLMVGTSFFGKHLMKGIVGILEKPVRGAKEGPIGLATGMVQGVGGLAAAPFIATFGGVSKLAESIDANTHIFDHRIINARVRPRRNFEGWGTARMPISVPCIKGIGIRIHNLEYIVENMGKHDGKKTIKIIGADTHKYRMKAKKPDVIRDKKDGINGRVIEYMVVFEETIVVKSRDLQVYDELRIEVWDKKLNSTRPLALTYIKVEELLLDIKQFNDEKMRVTKSFYKKACKMLTQEDVMVEGRGEGLEMVSWRRRMSTGLEGMGGMNSQSGGFSEDVLRSESILSGQAIGRDEEILKQQSEMQRAVQKVTPSVTEHIVYAVNPTGGTLAKNLKEVKKAAKKATSAALHVGKDVLEPAKKGIGQVKGIVRFMNAGQGVIDEARAVAQLDFMTEHVEESGGRVDGEVQYLEPEKSQERMSISSEGKPWGVLKMSVFPIEY</sequence>
<feature type="compositionally biased region" description="Acidic residues" evidence="4">
    <location>
        <begin position="463"/>
        <end position="478"/>
    </location>
</feature>
<feature type="non-terminal residue" evidence="6">
    <location>
        <position position="3230"/>
    </location>
</feature>
<feature type="domain" description="EF-hand" evidence="5">
    <location>
        <begin position="796"/>
        <end position="831"/>
    </location>
</feature>
<comment type="caution">
    <text evidence="6">The sequence shown here is derived from an EMBL/GenBank/DDBJ whole genome shotgun (WGS) entry which is preliminary data.</text>
</comment>
<feature type="compositionally biased region" description="Acidic residues" evidence="4">
    <location>
        <begin position="1191"/>
        <end position="1203"/>
    </location>
</feature>
<comment type="similarity">
    <text evidence="1">Belongs to the VPS13 family.</text>
</comment>
<dbReference type="Gene3D" id="1.10.238.10">
    <property type="entry name" value="EF-hand"/>
    <property type="match status" value="2"/>
</dbReference>
<evidence type="ECO:0000256" key="3">
    <source>
        <dbReference type="SAM" id="Coils"/>
    </source>
</evidence>
<dbReference type="OrthoDB" id="428159at2759"/>
<feature type="region of interest" description="Disordered" evidence="4">
    <location>
        <begin position="447"/>
        <end position="519"/>
    </location>
</feature>
<evidence type="ECO:0000259" key="5">
    <source>
        <dbReference type="PROSITE" id="PS50222"/>
    </source>
</evidence>
<evidence type="ECO:0000256" key="4">
    <source>
        <dbReference type="SAM" id="MobiDB-lite"/>
    </source>
</evidence>
<dbReference type="CDD" id="cd00051">
    <property type="entry name" value="EFh"/>
    <property type="match status" value="1"/>
</dbReference>
<feature type="compositionally biased region" description="Basic residues" evidence="4">
    <location>
        <begin position="2178"/>
        <end position="2195"/>
    </location>
</feature>
<feature type="coiled-coil region" evidence="3">
    <location>
        <begin position="2552"/>
        <end position="2581"/>
    </location>
</feature>
<keyword evidence="7" id="KW-1185">Reference proteome</keyword>
<dbReference type="PANTHER" id="PTHR16166">
    <property type="entry name" value="VACUOLAR PROTEIN SORTING-ASSOCIATED PROTEIN VPS13"/>
    <property type="match status" value="1"/>
</dbReference>
<dbReference type="EMBL" id="BRXZ01000443">
    <property type="protein sequence ID" value="GMI11780.1"/>
    <property type="molecule type" value="Genomic_DNA"/>
</dbReference>
<feature type="region of interest" description="Disordered" evidence="4">
    <location>
        <begin position="2594"/>
        <end position="2619"/>
    </location>
</feature>
<feature type="region of interest" description="Disordered" evidence="4">
    <location>
        <begin position="1191"/>
        <end position="1211"/>
    </location>
</feature>